<dbReference type="Proteomes" id="UP000176355">
    <property type="component" value="Unassembled WGS sequence"/>
</dbReference>
<sequence>MFKKTINYFDKLEDRVRAKLSRHPIIYSFVGGVAIVLFWRGVWMIADQYTFMTGLVSVILSVTLLLMTGLFASFFVGDTIIISGLKRDKKLTEKTEAEVKEELATLIEVKDDLKEIKETLSEIKEAEIKNQTS</sequence>
<feature type="transmembrane region" description="Helical" evidence="2">
    <location>
        <begin position="58"/>
        <end position="85"/>
    </location>
</feature>
<protein>
    <submittedName>
        <fullName evidence="3">Uncharacterized protein</fullName>
    </submittedName>
</protein>
<keyword evidence="2" id="KW-0472">Membrane</keyword>
<gene>
    <name evidence="3" type="ORF">A3G03_02580</name>
</gene>
<name>A0A1G2P5U8_9BACT</name>
<evidence type="ECO:0000256" key="2">
    <source>
        <dbReference type="SAM" id="Phobius"/>
    </source>
</evidence>
<dbReference type="AlphaFoldDB" id="A0A1G2P5U8"/>
<comment type="caution">
    <text evidence="3">The sequence shown here is derived from an EMBL/GenBank/DDBJ whole genome shotgun (WGS) entry which is preliminary data.</text>
</comment>
<dbReference type="EMBL" id="MHSL01000019">
    <property type="protein sequence ID" value="OHA43714.1"/>
    <property type="molecule type" value="Genomic_DNA"/>
</dbReference>
<dbReference type="STRING" id="1802333.A3G03_02580"/>
<evidence type="ECO:0000313" key="4">
    <source>
        <dbReference type="Proteomes" id="UP000176355"/>
    </source>
</evidence>
<keyword evidence="1" id="KW-0175">Coiled coil</keyword>
<evidence type="ECO:0000313" key="3">
    <source>
        <dbReference type="EMBL" id="OHA43714.1"/>
    </source>
</evidence>
<organism evidence="3 4">
    <name type="scientific">Candidatus Taylorbacteria bacterium RIFCSPLOWO2_12_FULL_44_15c</name>
    <dbReference type="NCBI Taxonomy" id="1802333"/>
    <lineage>
        <taxon>Bacteria</taxon>
        <taxon>Candidatus Tayloriibacteriota</taxon>
    </lineage>
</organism>
<feature type="transmembrane region" description="Helical" evidence="2">
    <location>
        <begin position="25"/>
        <end position="46"/>
    </location>
</feature>
<proteinExistence type="predicted"/>
<accession>A0A1G2P5U8</accession>
<keyword evidence="2" id="KW-1133">Transmembrane helix</keyword>
<feature type="coiled-coil region" evidence="1">
    <location>
        <begin position="99"/>
        <end position="129"/>
    </location>
</feature>
<reference evidence="3 4" key="1">
    <citation type="journal article" date="2016" name="Nat. Commun.">
        <title>Thousands of microbial genomes shed light on interconnected biogeochemical processes in an aquifer system.</title>
        <authorList>
            <person name="Anantharaman K."/>
            <person name="Brown C.T."/>
            <person name="Hug L.A."/>
            <person name="Sharon I."/>
            <person name="Castelle C.J."/>
            <person name="Probst A.J."/>
            <person name="Thomas B.C."/>
            <person name="Singh A."/>
            <person name="Wilkins M.J."/>
            <person name="Karaoz U."/>
            <person name="Brodie E.L."/>
            <person name="Williams K.H."/>
            <person name="Hubbard S.S."/>
            <person name="Banfield J.F."/>
        </authorList>
    </citation>
    <scope>NUCLEOTIDE SEQUENCE [LARGE SCALE GENOMIC DNA]</scope>
</reference>
<evidence type="ECO:0000256" key="1">
    <source>
        <dbReference type="SAM" id="Coils"/>
    </source>
</evidence>
<keyword evidence="2" id="KW-0812">Transmembrane</keyword>